<dbReference type="EMBL" id="PVQB02000157">
    <property type="protein sequence ID" value="KAF4342123.1"/>
    <property type="molecule type" value="Genomic_DNA"/>
</dbReference>
<dbReference type="AlphaFoldDB" id="A0A9P5ANR3"/>
<reference evidence="1" key="1">
    <citation type="journal article" date="2017" name="Mycologia">
        <title>Fusarium algeriense, sp. nov., a novel toxigenic crown rot pathogen of durum wheat from Algeria is nested in the Fusarium burgessii species complex.</title>
        <authorList>
            <person name="Laraba I."/>
            <person name="Keddad A."/>
            <person name="Boureghda H."/>
            <person name="Abdallah N."/>
            <person name="Vaughan M.M."/>
            <person name="Proctor R.H."/>
            <person name="Busman M."/>
            <person name="O'Donnell K."/>
        </authorList>
    </citation>
    <scope>NUCLEOTIDE SEQUENCE</scope>
    <source>
        <strain evidence="1">NRRL 25174</strain>
    </source>
</reference>
<name>A0A9P5ANR3_9HYPO</name>
<keyword evidence="2" id="KW-1185">Reference proteome</keyword>
<accession>A0A9P5ANR3</accession>
<reference evidence="1" key="2">
    <citation type="submission" date="2020-02" db="EMBL/GenBank/DDBJ databases">
        <title>Identification and distribution of gene clusters putatively required for synthesis of sphingolipid metabolism inhibitors in phylogenetically diverse species of the filamentous fungus Fusarium.</title>
        <authorList>
            <person name="Kim H.-S."/>
            <person name="Busman M."/>
            <person name="Brown D.W."/>
            <person name="Divon H."/>
            <person name="Uhlig S."/>
            <person name="Proctor R.H."/>
        </authorList>
    </citation>
    <scope>NUCLEOTIDE SEQUENCE</scope>
    <source>
        <strain evidence="1">NRRL 25174</strain>
    </source>
</reference>
<protein>
    <submittedName>
        <fullName evidence="1">Uncharacterized protein</fullName>
    </submittedName>
</protein>
<sequence length="489" mass="55488">MPDYGKLLKTGATSLGKSMLSGIAKGAISMILTAVGIGDSGQLDKIQAEIHSVSLRMDGLARETKAVQTSIDRLGTQLSHVLLELKMDHIEDLRSRMDSTHKQVAYVLKSLTEHLTMDKSGQINTAAAKDDQAELLELLNGAKRDFPGMLETFQKYMEKTGEDSILELASLKVNDSDPDIITYYFHMVAFMAPFWLAQKQAIGVLATIMEHPELHFVQGNSLIADYNQSIQRQDELFKQAVGPQLCDLVEELIRSSELKTMPSAQVNLYNMYNRRVVVTDMKEAPFYRDFVCRSEDHQNERHPPFRLQANFDWHAYTSQPSGYHYFQLFLDDNERGGKLAFEDTDIFLETPDKSIELTLNDLIMAGYIACLDDGIPNNHVHPFEEGEGKIQLTWKKREGCFGIEMAGGRGQRVLISKRRSSLDFERMRKVLEENPWPDGAKSAFEERLNGHYVRVLFTEGVFSATDWLFMSQPNETTSLANKWQLELVK</sequence>
<evidence type="ECO:0000313" key="1">
    <source>
        <dbReference type="EMBL" id="KAF4342123.1"/>
    </source>
</evidence>
<gene>
    <name evidence="1" type="ORF">FBEOM_3925</name>
</gene>
<comment type="caution">
    <text evidence="1">The sequence shown here is derived from an EMBL/GenBank/DDBJ whole genome shotgun (WGS) entry which is preliminary data.</text>
</comment>
<organism evidence="1 2">
    <name type="scientific">Fusarium beomiforme</name>
    <dbReference type="NCBI Taxonomy" id="44412"/>
    <lineage>
        <taxon>Eukaryota</taxon>
        <taxon>Fungi</taxon>
        <taxon>Dikarya</taxon>
        <taxon>Ascomycota</taxon>
        <taxon>Pezizomycotina</taxon>
        <taxon>Sordariomycetes</taxon>
        <taxon>Hypocreomycetidae</taxon>
        <taxon>Hypocreales</taxon>
        <taxon>Nectriaceae</taxon>
        <taxon>Fusarium</taxon>
        <taxon>Fusarium burgessii species complex</taxon>
    </lineage>
</organism>
<dbReference type="OrthoDB" id="10612754at2759"/>
<proteinExistence type="predicted"/>
<dbReference type="Proteomes" id="UP000730481">
    <property type="component" value="Unassembled WGS sequence"/>
</dbReference>
<evidence type="ECO:0000313" key="2">
    <source>
        <dbReference type="Proteomes" id="UP000730481"/>
    </source>
</evidence>